<evidence type="ECO:0000256" key="4">
    <source>
        <dbReference type="ARBA" id="ARBA00023136"/>
    </source>
</evidence>
<evidence type="ECO:0008006" key="8">
    <source>
        <dbReference type="Google" id="ProtNLM"/>
    </source>
</evidence>
<gene>
    <name evidence="6" type="ORF">NITHO_2520031</name>
</gene>
<dbReference type="AlphaFoldDB" id="I4EG44"/>
<dbReference type="NCBIfam" id="TIGR01593">
    <property type="entry name" value="holin_tox_secr"/>
    <property type="match status" value="1"/>
</dbReference>
<dbReference type="Proteomes" id="UP000004221">
    <property type="component" value="Unassembled WGS sequence"/>
</dbReference>
<proteinExistence type="predicted"/>
<sequence length="146" mass="15128">MIQRQDIVTGIAGAGIGVVVNLLGGFDILLQALIVAVCIDVATGFGKAVSAKDLNSNSAYWGGLKKVSVFFVVALAVVLDRVVATYAGENAPQALRTLTVGFYLGVEGISILENVSAMGVPVPTPVLKALTFLRDRSAGTPEGRQP</sequence>
<evidence type="ECO:0000313" key="7">
    <source>
        <dbReference type="Proteomes" id="UP000004221"/>
    </source>
</evidence>
<evidence type="ECO:0000256" key="1">
    <source>
        <dbReference type="ARBA" id="ARBA00004141"/>
    </source>
</evidence>
<organism evidence="6 7">
    <name type="scientific">Nitrolancea hollandica Lb</name>
    <dbReference type="NCBI Taxonomy" id="1129897"/>
    <lineage>
        <taxon>Bacteria</taxon>
        <taxon>Pseudomonadati</taxon>
        <taxon>Thermomicrobiota</taxon>
        <taxon>Thermomicrobia</taxon>
        <taxon>Sphaerobacterales</taxon>
        <taxon>Sphaerobacterineae</taxon>
        <taxon>Sphaerobacteraceae</taxon>
        <taxon>Nitrolancea</taxon>
    </lineage>
</organism>
<dbReference type="Pfam" id="PF05105">
    <property type="entry name" value="Phage_holin_4_1"/>
    <property type="match status" value="1"/>
</dbReference>
<dbReference type="OrthoDB" id="88184at2"/>
<evidence type="ECO:0000256" key="5">
    <source>
        <dbReference type="SAM" id="Phobius"/>
    </source>
</evidence>
<dbReference type="InterPro" id="IPR006480">
    <property type="entry name" value="Phage_holin_4_1"/>
</dbReference>
<dbReference type="RefSeq" id="WP_008477132.1">
    <property type="nucleotide sequence ID" value="NZ_CAGS01000171.1"/>
</dbReference>
<keyword evidence="7" id="KW-1185">Reference proteome</keyword>
<accession>I4EG44</accession>
<evidence type="ECO:0000256" key="2">
    <source>
        <dbReference type="ARBA" id="ARBA00022692"/>
    </source>
</evidence>
<reference evidence="6 7" key="1">
    <citation type="journal article" date="2012" name="ISME J.">
        <title>Nitrification expanded: discovery, physiology and genomics of a nitrite-oxidizing bacterium from the phylum Chloroflexi.</title>
        <authorList>
            <person name="Sorokin D.Y."/>
            <person name="Lucker S."/>
            <person name="Vejmelkova D."/>
            <person name="Kostrikina N.A."/>
            <person name="Kleerebezem R."/>
            <person name="Rijpstra W.I."/>
            <person name="Damste J.S."/>
            <person name="Le Paslier D."/>
            <person name="Muyzer G."/>
            <person name="Wagner M."/>
            <person name="van Loosdrecht M.C."/>
            <person name="Daims H."/>
        </authorList>
    </citation>
    <scope>NUCLEOTIDE SEQUENCE [LARGE SCALE GENOMIC DNA]</scope>
    <source>
        <strain evidence="7">none</strain>
    </source>
</reference>
<comment type="subcellular location">
    <subcellularLocation>
        <location evidence="1">Membrane</location>
        <topology evidence="1">Multi-pass membrane protein</topology>
    </subcellularLocation>
</comment>
<evidence type="ECO:0000313" key="6">
    <source>
        <dbReference type="EMBL" id="CCF83656.1"/>
    </source>
</evidence>
<keyword evidence="2 5" id="KW-0812">Transmembrane</keyword>
<dbReference type="GO" id="GO:0016020">
    <property type="term" value="C:membrane"/>
    <property type="evidence" value="ECO:0007669"/>
    <property type="project" value="UniProtKB-SubCell"/>
</dbReference>
<dbReference type="EMBL" id="CAGS01000171">
    <property type="protein sequence ID" value="CCF83656.1"/>
    <property type="molecule type" value="Genomic_DNA"/>
</dbReference>
<feature type="transmembrane region" description="Helical" evidence="5">
    <location>
        <begin position="7"/>
        <end position="23"/>
    </location>
</feature>
<comment type="caution">
    <text evidence="6">The sequence shown here is derived from an EMBL/GenBank/DDBJ whole genome shotgun (WGS) entry which is preliminary data.</text>
</comment>
<name>I4EG44_9BACT</name>
<protein>
    <recommendedName>
        <fullName evidence="8">Toxin secretion/phage lysis holin</fullName>
    </recommendedName>
</protein>
<keyword evidence="4 5" id="KW-0472">Membrane</keyword>
<keyword evidence="3 5" id="KW-1133">Transmembrane helix</keyword>
<evidence type="ECO:0000256" key="3">
    <source>
        <dbReference type="ARBA" id="ARBA00022989"/>
    </source>
</evidence>